<feature type="transmembrane region" description="Helical" evidence="9">
    <location>
        <begin position="90"/>
        <end position="109"/>
    </location>
</feature>
<reference evidence="10" key="2">
    <citation type="submission" date="2022-10" db="EMBL/GenBank/DDBJ databases">
        <authorList>
            <person name="Trinh H.N."/>
        </authorList>
    </citation>
    <scope>NUCLEOTIDE SEQUENCE</scope>
    <source>
        <strain evidence="10">RN2-1</strain>
    </source>
</reference>
<evidence type="ECO:0000256" key="1">
    <source>
        <dbReference type="ARBA" id="ARBA00004651"/>
    </source>
</evidence>
<keyword evidence="2" id="KW-0813">Transport</keyword>
<dbReference type="CDD" id="cd06582">
    <property type="entry name" value="TM_PBP1_LivH_like"/>
    <property type="match status" value="1"/>
</dbReference>
<organism evidence="10 11">
    <name type="scientific">Limobrevibacterium gyesilva</name>
    <dbReference type="NCBI Taxonomy" id="2991712"/>
    <lineage>
        <taxon>Bacteria</taxon>
        <taxon>Pseudomonadati</taxon>
        <taxon>Pseudomonadota</taxon>
        <taxon>Alphaproteobacteria</taxon>
        <taxon>Acetobacterales</taxon>
        <taxon>Acetobacteraceae</taxon>
        <taxon>Limobrevibacterium</taxon>
    </lineage>
</organism>
<dbReference type="RefSeq" id="WP_264714539.1">
    <property type="nucleotide sequence ID" value="NZ_JAPDNT010000012.1"/>
</dbReference>
<evidence type="ECO:0000256" key="7">
    <source>
        <dbReference type="ARBA" id="ARBA00023136"/>
    </source>
</evidence>
<proteinExistence type="inferred from homology"/>
<feature type="transmembrane region" description="Helical" evidence="9">
    <location>
        <begin position="115"/>
        <end position="133"/>
    </location>
</feature>
<feature type="transmembrane region" description="Helical" evidence="9">
    <location>
        <begin position="238"/>
        <end position="259"/>
    </location>
</feature>
<keyword evidence="6 9" id="KW-1133">Transmembrane helix</keyword>
<accession>A0AA41YLS1</accession>
<evidence type="ECO:0000256" key="4">
    <source>
        <dbReference type="ARBA" id="ARBA00022692"/>
    </source>
</evidence>
<dbReference type="PANTHER" id="PTHR11795:SF450">
    <property type="entry name" value="ABC TRANSPORTER PERMEASE PROTEIN"/>
    <property type="match status" value="1"/>
</dbReference>
<keyword evidence="5" id="KW-0029">Amino-acid transport</keyword>
<dbReference type="PANTHER" id="PTHR11795">
    <property type="entry name" value="BRANCHED-CHAIN AMINO ACID TRANSPORT SYSTEM PERMEASE PROTEIN LIVH"/>
    <property type="match status" value="1"/>
</dbReference>
<comment type="subcellular location">
    <subcellularLocation>
        <location evidence="1">Cell membrane</location>
        <topology evidence="1">Multi-pass membrane protein</topology>
    </subcellularLocation>
</comment>
<feature type="transmembrane region" description="Helical" evidence="9">
    <location>
        <begin position="145"/>
        <end position="167"/>
    </location>
</feature>
<feature type="transmembrane region" description="Helical" evidence="9">
    <location>
        <begin position="62"/>
        <end position="81"/>
    </location>
</feature>
<gene>
    <name evidence="10" type="ORF">OL599_14615</name>
</gene>
<sequence length="346" mass="35947">MTAELALLLAQDGVANGAIYVLAALGIVLVFLVTRVVFVPFGDLIAYASLTLAALQEGRRPGIVWLVLLLAGLALLFELAGRQRKWGRALLAYGVLPCLPVAAAFLLAGRALPPLVEMALTIGLILPIAPLLYRIAFRPIADASVLVLLIVAVVLHFAISGIALMVFGPEGARPRLLTTASFEIGGLFFPGQMLLMLAASALATLLLALFFGFTLSGKALRATAVNRVGARLVGIRPGAAGATAFLLASALAAASGILIGPVTTLFYDSGFVIGLKAFVGAIIGGLVSYPGAVLGALFVGLLESFTAFWNSALKEVVVFAVLVPVLILRSALQRHGAEEEPEEDGL</sequence>
<keyword evidence="7 9" id="KW-0472">Membrane</keyword>
<keyword evidence="4 9" id="KW-0812">Transmembrane</keyword>
<dbReference type="Pfam" id="PF02653">
    <property type="entry name" value="BPD_transp_2"/>
    <property type="match status" value="1"/>
</dbReference>
<comment type="caution">
    <text evidence="10">The sequence shown here is derived from an EMBL/GenBank/DDBJ whole genome shotgun (WGS) entry which is preliminary data.</text>
</comment>
<feature type="transmembrane region" description="Helical" evidence="9">
    <location>
        <begin position="312"/>
        <end position="332"/>
    </location>
</feature>
<dbReference type="GO" id="GO:0022857">
    <property type="term" value="F:transmembrane transporter activity"/>
    <property type="evidence" value="ECO:0007669"/>
    <property type="project" value="InterPro"/>
</dbReference>
<evidence type="ECO:0000256" key="3">
    <source>
        <dbReference type="ARBA" id="ARBA00022475"/>
    </source>
</evidence>
<dbReference type="AlphaFoldDB" id="A0AA41YLS1"/>
<dbReference type="InterPro" id="IPR052157">
    <property type="entry name" value="BCAA_transport_permease"/>
</dbReference>
<dbReference type="Proteomes" id="UP001165679">
    <property type="component" value="Unassembled WGS sequence"/>
</dbReference>
<feature type="transmembrane region" description="Helical" evidence="9">
    <location>
        <begin position="271"/>
        <end position="300"/>
    </location>
</feature>
<evidence type="ECO:0000256" key="9">
    <source>
        <dbReference type="SAM" id="Phobius"/>
    </source>
</evidence>
<evidence type="ECO:0000313" key="11">
    <source>
        <dbReference type="Proteomes" id="UP001165679"/>
    </source>
</evidence>
<feature type="transmembrane region" description="Helical" evidence="9">
    <location>
        <begin position="187"/>
        <end position="217"/>
    </location>
</feature>
<comment type="similarity">
    <text evidence="8">Belongs to the binding-protein-dependent transport system permease family. LivHM subfamily.</text>
</comment>
<dbReference type="GO" id="GO:0005886">
    <property type="term" value="C:plasma membrane"/>
    <property type="evidence" value="ECO:0007669"/>
    <property type="project" value="UniProtKB-SubCell"/>
</dbReference>
<feature type="transmembrane region" description="Helical" evidence="9">
    <location>
        <begin position="20"/>
        <end position="42"/>
    </location>
</feature>
<dbReference type="GO" id="GO:0006865">
    <property type="term" value="P:amino acid transport"/>
    <property type="evidence" value="ECO:0007669"/>
    <property type="project" value="UniProtKB-KW"/>
</dbReference>
<name>A0AA41YLS1_9PROT</name>
<protein>
    <submittedName>
        <fullName evidence="10">Branched-chain amino acid ABC transporter permease</fullName>
    </submittedName>
</protein>
<keyword evidence="3" id="KW-1003">Cell membrane</keyword>
<reference evidence="10" key="1">
    <citation type="submission" date="2022-09" db="EMBL/GenBank/DDBJ databases">
        <title>Rhodovastum sp. nov. RN2-1 isolated from soil in Seongnam, South Korea.</title>
        <authorList>
            <person name="Le N.T."/>
        </authorList>
    </citation>
    <scope>NUCLEOTIDE SEQUENCE</scope>
    <source>
        <strain evidence="10">RN2-1</strain>
    </source>
</reference>
<evidence type="ECO:0000256" key="2">
    <source>
        <dbReference type="ARBA" id="ARBA00022448"/>
    </source>
</evidence>
<keyword evidence="11" id="KW-1185">Reference proteome</keyword>
<dbReference type="EMBL" id="JAPDNT010000012">
    <property type="protein sequence ID" value="MCW3475809.1"/>
    <property type="molecule type" value="Genomic_DNA"/>
</dbReference>
<dbReference type="InterPro" id="IPR001851">
    <property type="entry name" value="ABC_transp_permease"/>
</dbReference>
<evidence type="ECO:0000313" key="10">
    <source>
        <dbReference type="EMBL" id="MCW3475809.1"/>
    </source>
</evidence>
<evidence type="ECO:0000256" key="6">
    <source>
        <dbReference type="ARBA" id="ARBA00022989"/>
    </source>
</evidence>
<evidence type="ECO:0000256" key="5">
    <source>
        <dbReference type="ARBA" id="ARBA00022970"/>
    </source>
</evidence>
<evidence type="ECO:0000256" key="8">
    <source>
        <dbReference type="ARBA" id="ARBA00037998"/>
    </source>
</evidence>